<dbReference type="InterPro" id="IPR005901">
    <property type="entry name" value="GLPGLI"/>
</dbReference>
<protein>
    <submittedName>
        <fullName evidence="2">GLPGLI family protein</fullName>
    </submittedName>
</protein>
<keyword evidence="1" id="KW-0732">Signal</keyword>
<dbReference type="Pfam" id="PF09697">
    <property type="entry name" value="Porph_ging"/>
    <property type="match status" value="1"/>
</dbReference>
<dbReference type="RefSeq" id="WP_117383768.1">
    <property type="nucleotide sequence ID" value="NZ_QWDE01000002.1"/>
</dbReference>
<proteinExistence type="predicted"/>
<evidence type="ECO:0000313" key="3">
    <source>
        <dbReference type="Proteomes" id="UP000260823"/>
    </source>
</evidence>
<feature type="signal peptide" evidence="1">
    <location>
        <begin position="1"/>
        <end position="19"/>
    </location>
</feature>
<comment type="caution">
    <text evidence="2">The sequence shown here is derived from an EMBL/GenBank/DDBJ whole genome shotgun (WGS) entry which is preliminary data.</text>
</comment>
<gene>
    <name evidence="2" type="ORF">DYU05_14250</name>
</gene>
<dbReference type="Proteomes" id="UP000260823">
    <property type="component" value="Unassembled WGS sequence"/>
</dbReference>
<dbReference type="EMBL" id="QWDE01000002">
    <property type="protein sequence ID" value="RFZ83293.1"/>
    <property type="molecule type" value="Genomic_DNA"/>
</dbReference>
<evidence type="ECO:0000313" key="2">
    <source>
        <dbReference type="EMBL" id="RFZ83293.1"/>
    </source>
</evidence>
<dbReference type="OrthoDB" id="1440774at2"/>
<reference evidence="2 3" key="1">
    <citation type="submission" date="2018-08" db="EMBL/GenBank/DDBJ databases">
        <title>Mucilaginibacter terrae sp. nov., isolated from manganese diggings.</title>
        <authorList>
            <person name="Huang Y."/>
            <person name="Zhou Z."/>
        </authorList>
    </citation>
    <scope>NUCLEOTIDE SEQUENCE [LARGE SCALE GENOMIC DNA]</scope>
    <source>
        <strain evidence="2 3">ZH6</strain>
    </source>
</reference>
<name>A0A3E2NQP0_9SPHI</name>
<organism evidence="2 3">
    <name type="scientific">Mucilaginibacter terrenus</name>
    <dbReference type="NCBI Taxonomy" id="2482727"/>
    <lineage>
        <taxon>Bacteria</taxon>
        <taxon>Pseudomonadati</taxon>
        <taxon>Bacteroidota</taxon>
        <taxon>Sphingobacteriia</taxon>
        <taxon>Sphingobacteriales</taxon>
        <taxon>Sphingobacteriaceae</taxon>
        <taxon>Mucilaginibacter</taxon>
    </lineage>
</organism>
<evidence type="ECO:0000256" key="1">
    <source>
        <dbReference type="SAM" id="SignalP"/>
    </source>
</evidence>
<sequence length="318" mass="35010">MKKFNLFLMCCFAAVIAKAQTPEMAKAIVHYKFTHVRDTTMRDKPYTENMVLFLGETSSAYKSFDKKTQDALMRKQLEQQIAEQKGNANMNFKITNNKPTTRSEIYQFPAVGKLMRKESLITPYLIEETMPAISWKITADTATHGTLKCQKATGHFRGRDYTAWFCPELPFRAGPWKLNGLPGLIVEAYDAKKEVEFKFDGLEQVDATKPVAKVADQPSPTGAFMKFNGDDEGDPNLISVPTNAVKTTEKEFNKLQDAMRKDPQAFMAAMGGGAGPGGNMVRSGGGAITGGPVRTVINVGPGLGGPQMNNPIELPEKK</sequence>
<feature type="chain" id="PRO_5017634931" evidence="1">
    <location>
        <begin position="20"/>
        <end position="318"/>
    </location>
</feature>
<keyword evidence="3" id="KW-1185">Reference proteome</keyword>
<dbReference type="AlphaFoldDB" id="A0A3E2NQP0"/>
<accession>A0A3E2NQP0</accession>
<dbReference type="NCBIfam" id="TIGR01200">
    <property type="entry name" value="GLPGLI"/>
    <property type="match status" value="1"/>
</dbReference>